<dbReference type="Proteomes" id="UP001437256">
    <property type="component" value="Unassembled WGS sequence"/>
</dbReference>
<evidence type="ECO:0000313" key="2">
    <source>
        <dbReference type="Proteomes" id="UP001437256"/>
    </source>
</evidence>
<dbReference type="EMBL" id="JBBXMP010000063">
    <property type="protein sequence ID" value="KAL0064404.1"/>
    <property type="molecule type" value="Genomic_DNA"/>
</dbReference>
<keyword evidence="2" id="KW-1185">Reference proteome</keyword>
<sequence length="118" mass="13553">MAPRLGKRVFKIARTESVKQEEDDVSLDLEEETAQQPEEILKKDALKEVKEAFELEFLDLLRLMENLRTISPFVIADNDHGDLDNAINYTVTRAHLSTLMGVPDRETSLFYSKKKLDS</sequence>
<evidence type="ECO:0000313" key="1">
    <source>
        <dbReference type="EMBL" id="KAL0064404.1"/>
    </source>
</evidence>
<accession>A0ABR2ZU87</accession>
<proteinExistence type="predicted"/>
<gene>
    <name evidence="1" type="ORF">AAF712_008704</name>
</gene>
<comment type="caution">
    <text evidence="1">The sequence shown here is derived from an EMBL/GenBank/DDBJ whole genome shotgun (WGS) entry which is preliminary data.</text>
</comment>
<name>A0ABR2ZU87_9AGAR</name>
<organism evidence="1 2">
    <name type="scientific">Marasmius tenuissimus</name>
    <dbReference type="NCBI Taxonomy" id="585030"/>
    <lineage>
        <taxon>Eukaryota</taxon>
        <taxon>Fungi</taxon>
        <taxon>Dikarya</taxon>
        <taxon>Basidiomycota</taxon>
        <taxon>Agaricomycotina</taxon>
        <taxon>Agaricomycetes</taxon>
        <taxon>Agaricomycetidae</taxon>
        <taxon>Agaricales</taxon>
        <taxon>Marasmiineae</taxon>
        <taxon>Marasmiaceae</taxon>
        <taxon>Marasmius</taxon>
    </lineage>
</organism>
<protein>
    <submittedName>
        <fullName evidence="1">Uncharacterized protein</fullName>
    </submittedName>
</protein>
<reference evidence="1 2" key="1">
    <citation type="submission" date="2024-05" db="EMBL/GenBank/DDBJ databases">
        <title>A draft genome resource for the thread blight pathogen Marasmius tenuissimus strain MS-2.</title>
        <authorList>
            <person name="Yulfo-Soto G.E."/>
            <person name="Baruah I.K."/>
            <person name="Amoako-Attah I."/>
            <person name="Bukari Y."/>
            <person name="Meinhardt L.W."/>
            <person name="Bailey B.A."/>
            <person name="Cohen S.P."/>
        </authorList>
    </citation>
    <scope>NUCLEOTIDE SEQUENCE [LARGE SCALE GENOMIC DNA]</scope>
    <source>
        <strain evidence="1 2">MS-2</strain>
    </source>
</reference>